<protein>
    <submittedName>
        <fullName evidence="6">Mucin 5B, oligomeric mucus/gel-forming</fullName>
    </submittedName>
</protein>
<organism evidence="6">
    <name type="scientific">Nothobranchius furzeri</name>
    <name type="common">Turquoise killifish</name>
    <dbReference type="NCBI Taxonomy" id="105023"/>
    <lineage>
        <taxon>Eukaryota</taxon>
        <taxon>Metazoa</taxon>
        <taxon>Chordata</taxon>
        <taxon>Craniata</taxon>
        <taxon>Vertebrata</taxon>
        <taxon>Euteleostomi</taxon>
        <taxon>Actinopterygii</taxon>
        <taxon>Neopterygii</taxon>
        <taxon>Teleostei</taxon>
        <taxon>Neoteleostei</taxon>
        <taxon>Acanthomorphata</taxon>
        <taxon>Ovalentaria</taxon>
        <taxon>Atherinomorphae</taxon>
        <taxon>Cyprinodontiformes</taxon>
        <taxon>Nothobranchiidae</taxon>
        <taxon>Nothobranchius</taxon>
    </lineage>
</organism>
<dbReference type="CDD" id="cd00037">
    <property type="entry name" value="CLECT"/>
    <property type="match status" value="1"/>
</dbReference>
<dbReference type="InterPro" id="IPR050111">
    <property type="entry name" value="C-type_lectin/snaclec_domain"/>
</dbReference>
<dbReference type="PANTHER" id="PTHR22803">
    <property type="entry name" value="MANNOSE, PHOSPHOLIPASE, LECTIN RECEPTOR RELATED"/>
    <property type="match status" value="1"/>
</dbReference>
<reference evidence="6" key="1">
    <citation type="submission" date="2016-05" db="EMBL/GenBank/DDBJ databases">
        <authorList>
            <person name="Lavstsen T."/>
            <person name="Jespersen J.S."/>
        </authorList>
    </citation>
    <scope>NUCLEOTIDE SEQUENCE</scope>
    <source>
        <tissue evidence="6">Brain</tissue>
    </source>
</reference>
<dbReference type="InterPro" id="IPR016186">
    <property type="entry name" value="C-type_lectin-like/link_sf"/>
</dbReference>
<evidence type="ECO:0000256" key="3">
    <source>
        <dbReference type="SAM" id="MobiDB-lite"/>
    </source>
</evidence>
<dbReference type="Gene3D" id="3.10.100.10">
    <property type="entry name" value="Mannose-Binding Protein A, subunit A"/>
    <property type="match status" value="1"/>
</dbReference>
<feature type="region of interest" description="Disordered" evidence="3">
    <location>
        <begin position="197"/>
        <end position="248"/>
    </location>
</feature>
<sequence>THIEFGASSHWNLFPHTESPTEPDNQPRYTEGPLPHPDNSLNHNEVAVSNHGNLFPHTELPLTEPDNQPMSIEGPLTHPDDSPTHTEVAVSAHRNLLPHTEPQPTKPNNPPANTKGPAPHPDNSTDNFVISSAQENVPSQHLHCDIGCICKKEKCKPLVGAFCPKCDSEGNFLPQQCFESTGYCWCVNIITGIPIPGTETPPGIKPLNCEKPAENSDERKEKHDNKKKERSSEEDSDEEKSDEMDNCPEDWSSFDDRCFIFNENEKTWAEAEFYCQFDGGNLASVHSFEENVFIQSLTRGDSHNFPETWLGGASAARPDFWLWTDGSNFHYENWQGADHKDKDELCLKTNYEFNLKWTAAPCNQTLPFVCSKSLKDDDD</sequence>
<reference evidence="6" key="2">
    <citation type="submission" date="2016-06" db="EMBL/GenBank/DDBJ databases">
        <title>The genome of a short-lived fish provides insights into sex chromosome evolution and the genetic control of aging.</title>
        <authorList>
            <person name="Reichwald K."/>
            <person name="Felder M."/>
            <person name="Petzold A."/>
            <person name="Koch P."/>
            <person name="Groth M."/>
            <person name="Platzer M."/>
        </authorList>
    </citation>
    <scope>NUCLEOTIDE SEQUENCE</scope>
    <source>
        <tissue evidence="6">Brain</tissue>
    </source>
</reference>
<feature type="domain" description="Thyroglobulin type-1" evidence="5">
    <location>
        <begin position="152"/>
        <end position="209"/>
    </location>
</feature>
<feature type="compositionally biased region" description="Acidic residues" evidence="3">
    <location>
        <begin position="234"/>
        <end position="248"/>
    </location>
</feature>
<keyword evidence="1 2" id="KW-1015">Disulfide bond</keyword>
<dbReference type="SMART" id="SM00034">
    <property type="entry name" value="CLECT"/>
    <property type="match status" value="1"/>
</dbReference>
<name>A0A1A7ZES3_NOTFU</name>
<feature type="domain" description="C-type lectin" evidence="4">
    <location>
        <begin position="254"/>
        <end position="371"/>
    </location>
</feature>
<dbReference type="InterPro" id="IPR036857">
    <property type="entry name" value="Thyroglobulin_1_sf"/>
</dbReference>
<feature type="non-terminal residue" evidence="6">
    <location>
        <position position="1"/>
    </location>
</feature>
<accession>A0A1A7ZES3</accession>
<dbReference type="SUPFAM" id="SSF56436">
    <property type="entry name" value="C-type lectin-like"/>
    <property type="match status" value="1"/>
</dbReference>
<evidence type="ECO:0000259" key="4">
    <source>
        <dbReference type="PROSITE" id="PS50041"/>
    </source>
</evidence>
<comment type="caution">
    <text evidence="2">Lacks conserved residue(s) required for the propagation of feature annotation.</text>
</comment>
<dbReference type="PRINTS" id="PR01504">
    <property type="entry name" value="PNCREATITSAP"/>
</dbReference>
<evidence type="ECO:0000256" key="2">
    <source>
        <dbReference type="PROSITE-ProRule" id="PRU00500"/>
    </source>
</evidence>
<evidence type="ECO:0000256" key="1">
    <source>
        <dbReference type="ARBA" id="ARBA00023157"/>
    </source>
</evidence>
<dbReference type="Pfam" id="PF00059">
    <property type="entry name" value="Lectin_C"/>
    <property type="match status" value="1"/>
</dbReference>
<dbReference type="Pfam" id="PF00086">
    <property type="entry name" value="Thyroglobulin_1"/>
    <property type="match status" value="1"/>
</dbReference>
<dbReference type="InterPro" id="IPR001304">
    <property type="entry name" value="C-type_lectin-like"/>
</dbReference>
<dbReference type="InterPro" id="IPR000716">
    <property type="entry name" value="Thyroglobulin_1"/>
</dbReference>
<gene>
    <name evidence="6" type="primary">MUC5B</name>
</gene>
<dbReference type="PROSITE" id="PS00484">
    <property type="entry name" value="THYROGLOBULIN_1_1"/>
    <property type="match status" value="1"/>
</dbReference>
<evidence type="ECO:0000259" key="5">
    <source>
        <dbReference type="PROSITE" id="PS51162"/>
    </source>
</evidence>
<proteinExistence type="predicted"/>
<feature type="compositionally biased region" description="Polar residues" evidence="3">
    <location>
        <begin position="18"/>
        <end position="28"/>
    </location>
</feature>
<dbReference type="SMART" id="SM00211">
    <property type="entry name" value="TY"/>
    <property type="match status" value="1"/>
</dbReference>
<feature type="disulfide bond" evidence="2">
    <location>
        <begin position="177"/>
        <end position="184"/>
    </location>
</feature>
<feature type="compositionally biased region" description="Basic and acidic residues" evidence="3">
    <location>
        <begin position="211"/>
        <end position="233"/>
    </location>
</feature>
<feature type="region of interest" description="Disordered" evidence="3">
    <location>
        <begin position="1"/>
        <end position="128"/>
    </location>
</feature>
<dbReference type="CDD" id="cd00191">
    <property type="entry name" value="TY"/>
    <property type="match status" value="1"/>
</dbReference>
<dbReference type="EMBL" id="HADY01002095">
    <property type="protein sequence ID" value="SBP40580.1"/>
    <property type="molecule type" value="Transcribed_RNA"/>
</dbReference>
<dbReference type="AlphaFoldDB" id="A0A1A7ZES3"/>
<feature type="compositionally biased region" description="Low complexity" evidence="3">
    <location>
        <begin position="197"/>
        <end position="206"/>
    </location>
</feature>
<dbReference type="PROSITE" id="PS51162">
    <property type="entry name" value="THYROGLOBULIN_1_2"/>
    <property type="match status" value="1"/>
</dbReference>
<evidence type="ECO:0000313" key="6">
    <source>
        <dbReference type="EMBL" id="SBP40580.1"/>
    </source>
</evidence>
<dbReference type="PROSITE" id="PS50041">
    <property type="entry name" value="C_TYPE_LECTIN_2"/>
    <property type="match status" value="1"/>
</dbReference>
<dbReference type="Gene3D" id="4.10.800.10">
    <property type="entry name" value="Thyroglobulin type-1"/>
    <property type="match status" value="1"/>
</dbReference>
<dbReference type="InterPro" id="IPR016187">
    <property type="entry name" value="CTDL_fold"/>
</dbReference>
<dbReference type="SUPFAM" id="SSF57610">
    <property type="entry name" value="Thyroglobulin type-1 domain"/>
    <property type="match status" value="1"/>
</dbReference>